<proteinExistence type="inferred from homology"/>
<dbReference type="Proteomes" id="UP000007799">
    <property type="component" value="Unassembled WGS sequence"/>
</dbReference>
<evidence type="ECO:0000256" key="2">
    <source>
        <dbReference type="ARBA" id="ARBA00022694"/>
    </source>
</evidence>
<dbReference type="InParanoid" id="F2UEN0"/>
<accession>F2UEN0</accession>
<organism evidence="10">
    <name type="scientific">Salpingoeca rosetta (strain ATCC 50818 / BSB-021)</name>
    <dbReference type="NCBI Taxonomy" id="946362"/>
    <lineage>
        <taxon>Eukaryota</taxon>
        <taxon>Choanoflagellata</taxon>
        <taxon>Craspedida</taxon>
        <taxon>Salpingoecidae</taxon>
        <taxon>Salpingoeca</taxon>
    </lineage>
</organism>
<gene>
    <name evidence="9" type="ORF">PTSG_06736</name>
</gene>
<keyword evidence="2" id="KW-0819">tRNA processing</keyword>
<keyword evidence="10" id="KW-1185">Reference proteome</keyword>
<dbReference type="Pfam" id="PF04032">
    <property type="entry name" value="Rpr2"/>
    <property type="match status" value="1"/>
</dbReference>
<evidence type="ECO:0000313" key="10">
    <source>
        <dbReference type="Proteomes" id="UP000007799"/>
    </source>
</evidence>
<dbReference type="GO" id="GO:0005655">
    <property type="term" value="C:nucleolar ribonuclease P complex"/>
    <property type="evidence" value="ECO:0007669"/>
    <property type="project" value="TreeGrafter"/>
</dbReference>
<evidence type="ECO:0000256" key="7">
    <source>
        <dbReference type="ARBA" id="ARBA00022833"/>
    </source>
</evidence>
<dbReference type="eggNOG" id="KOG4394">
    <property type="taxonomic scope" value="Eukaryota"/>
</dbReference>
<keyword evidence="4" id="KW-0479">Metal-binding</keyword>
<evidence type="ECO:0000256" key="3">
    <source>
        <dbReference type="ARBA" id="ARBA00022722"/>
    </source>
</evidence>
<dbReference type="EMBL" id="GL832971">
    <property type="protein sequence ID" value="EGD75080.1"/>
    <property type="molecule type" value="Genomic_DNA"/>
</dbReference>
<keyword evidence="5" id="KW-0255">Endonuclease</keyword>
<dbReference type="HAMAP" id="MF_00757">
    <property type="entry name" value="RNase_P_4"/>
    <property type="match status" value="1"/>
</dbReference>
<keyword evidence="3" id="KW-0540">Nuclease</keyword>
<dbReference type="InterPro" id="IPR016432">
    <property type="entry name" value="RNP4"/>
</dbReference>
<keyword evidence="1" id="KW-0963">Cytoplasm</keyword>
<dbReference type="GO" id="GO:0016787">
    <property type="term" value="F:hydrolase activity"/>
    <property type="evidence" value="ECO:0007669"/>
    <property type="project" value="UniProtKB-KW"/>
</dbReference>
<comment type="similarity">
    <text evidence="8">Belongs to the eukaryotic/archaeal RNase P protein component 4 family.</text>
</comment>
<dbReference type="GO" id="GO:0001682">
    <property type="term" value="P:tRNA 5'-leader removal"/>
    <property type="evidence" value="ECO:0007669"/>
    <property type="project" value="InterPro"/>
</dbReference>
<keyword evidence="7" id="KW-0862">Zinc</keyword>
<dbReference type="PIRSF" id="PIRSF004878">
    <property type="entry name" value="RNase_P_4"/>
    <property type="match status" value="1"/>
</dbReference>
<dbReference type="FunCoup" id="F2UEN0">
    <property type="interactions" value="11"/>
</dbReference>
<dbReference type="OrthoDB" id="128536at2759"/>
<sequence>MAAKNSDAFARINFLMQASALALSKFPQSKELSRFYTTHATQIAQKKVLRLHKSMKRSICKKCSTLLRPGVTARVRTAPRREKHVIVTCLYCGNMKRFHCSTVNKWNNTDTFVSS</sequence>
<evidence type="ECO:0000256" key="6">
    <source>
        <dbReference type="ARBA" id="ARBA00022801"/>
    </source>
</evidence>
<dbReference type="InterPro" id="IPR007175">
    <property type="entry name" value="Rpr2/Snm1/Rpp21"/>
</dbReference>
<evidence type="ECO:0000256" key="1">
    <source>
        <dbReference type="ARBA" id="ARBA00022490"/>
    </source>
</evidence>
<name>F2UEN0_SALR5</name>
<evidence type="ECO:0000256" key="4">
    <source>
        <dbReference type="ARBA" id="ARBA00022723"/>
    </source>
</evidence>
<evidence type="ECO:0000256" key="5">
    <source>
        <dbReference type="ARBA" id="ARBA00022759"/>
    </source>
</evidence>
<keyword evidence="6" id="KW-0378">Hydrolase</keyword>
<dbReference type="STRING" id="946362.F2UEN0"/>
<dbReference type="AlphaFoldDB" id="F2UEN0"/>
<dbReference type="RefSeq" id="XP_004992133.1">
    <property type="nucleotide sequence ID" value="XM_004992076.1"/>
</dbReference>
<dbReference type="PANTHER" id="PTHR14742:SF0">
    <property type="entry name" value="RIBONUCLEASE P PROTEIN SUBUNIT P21"/>
    <property type="match status" value="1"/>
</dbReference>
<reference evidence="9" key="1">
    <citation type="submission" date="2009-08" db="EMBL/GenBank/DDBJ databases">
        <title>Annotation of Salpingoeca rosetta.</title>
        <authorList>
            <consortium name="The Broad Institute Genome Sequencing Platform"/>
            <person name="Russ C."/>
            <person name="Cuomo C."/>
            <person name="Burger G."/>
            <person name="Gray M.W."/>
            <person name="Holland P.W.H."/>
            <person name="King N."/>
            <person name="Lang F.B.F."/>
            <person name="Roger A.J."/>
            <person name="Ruiz-Trillo I."/>
            <person name="Young S.K."/>
            <person name="Zeng Q."/>
            <person name="Gargeya S."/>
            <person name="Alvarado L."/>
            <person name="Berlin A."/>
            <person name="Chapman S.B."/>
            <person name="Chen Z."/>
            <person name="Freedman E."/>
            <person name="Gellesch M."/>
            <person name="Goldberg J."/>
            <person name="Griggs A."/>
            <person name="Gujja S."/>
            <person name="Heilman E."/>
            <person name="Heiman D."/>
            <person name="Howarth C."/>
            <person name="Mehta T."/>
            <person name="Neiman D."/>
            <person name="Pearson M."/>
            <person name="Roberts A."/>
            <person name="Saif S."/>
            <person name="Shea T."/>
            <person name="Shenoy N."/>
            <person name="Sisk P."/>
            <person name="Stolte C."/>
            <person name="Sykes S."/>
            <person name="White J."/>
            <person name="Yandava C."/>
            <person name="Haas B."/>
            <person name="Nusbaum C."/>
            <person name="Birren B."/>
        </authorList>
    </citation>
    <scope>NUCLEOTIDE SEQUENCE [LARGE SCALE GENOMIC DNA]</scope>
    <source>
        <strain evidence="9">ATCC 50818</strain>
    </source>
</reference>
<protein>
    <submittedName>
        <fullName evidence="9">Uncharacterized protein</fullName>
    </submittedName>
</protein>
<dbReference type="GeneID" id="16072692"/>
<dbReference type="GO" id="GO:0046872">
    <property type="term" value="F:metal ion binding"/>
    <property type="evidence" value="ECO:0007669"/>
    <property type="project" value="UniProtKB-KW"/>
</dbReference>
<dbReference type="KEGG" id="sre:PTSG_06736"/>
<dbReference type="GO" id="GO:0004519">
    <property type="term" value="F:endonuclease activity"/>
    <property type="evidence" value="ECO:0007669"/>
    <property type="project" value="UniProtKB-KW"/>
</dbReference>
<dbReference type="PANTHER" id="PTHR14742">
    <property type="entry name" value="RIBONUCLEASE P SUBUNIT P21"/>
    <property type="match status" value="1"/>
</dbReference>
<dbReference type="Gene3D" id="6.20.50.20">
    <property type="match status" value="1"/>
</dbReference>
<evidence type="ECO:0000313" key="9">
    <source>
        <dbReference type="EMBL" id="EGD75080.1"/>
    </source>
</evidence>
<evidence type="ECO:0000256" key="8">
    <source>
        <dbReference type="ARBA" id="ARBA00038402"/>
    </source>
</evidence>